<evidence type="ECO:0000313" key="2">
    <source>
        <dbReference type="EMBL" id="MDQ0348146.1"/>
    </source>
</evidence>
<dbReference type="PANTHER" id="PTHR36109:SF2">
    <property type="entry name" value="MEMBRANE PROTEIN"/>
    <property type="match status" value="1"/>
</dbReference>
<dbReference type="Proteomes" id="UP001238467">
    <property type="component" value="Unassembled WGS sequence"/>
</dbReference>
<reference evidence="2 3" key="1">
    <citation type="submission" date="2023-07" db="EMBL/GenBank/DDBJ databases">
        <title>Genomic Encyclopedia of Type Strains, Phase IV (KMG-IV): sequencing the most valuable type-strain genomes for metagenomic binning, comparative biology and taxonomic classification.</title>
        <authorList>
            <person name="Goeker M."/>
        </authorList>
    </citation>
    <scope>NUCLEOTIDE SEQUENCE [LARGE SCALE GENOMIC DNA]</scope>
    <source>
        <strain evidence="2 3">DSM 1277</strain>
    </source>
</reference>
<feature type="region of interest" description="Disordered" evidence="1">
    <location>
        <begin position="42"/>
        <end position="72"/>
    </location>
</feature>
<dbReference type="EMBL" id="JAUSUH010000005">
    <property type="protein sequence ID" value="MDQ0348146.1"/>
    <property type="molecule type" value="Genomic_DNA"/>
</dbReference>
<dbReference type="PANTHER" id="PTHR36109">
    <property type="entry name" value="MEMBRANE PROTEIN-RELATED"/>
    <property type="match status" value="1"/>
</dbReference>
<keyword evidence="3" id="KW-1185">Reference proteome</keyword>
<comment type="caution">
    <text evidence="2">The sequence shown here is derived from an EMBL/GenBank/DDBJ whole genome shotgun (WGS) entry which is preliminary data.</text>
</comment>
<evidence type="ECO:0000313" key="3">
    <source>
        <dbReference type="Proteomes" id="UP001238467"/>
    </source>
</evidence>
<protein>
    <recommendedName>
        <fullName evidence="4">Heat induced stress protein YflT</fullName>
    </recommendedName>
</protein>
<evidence type="ECO:0008006" key="4">
    <source>
        <dbReference type="Google" id="ProtNLM"/>
    </source>
</evidence>
<sequence>MATVSGLFDNYDDALTAVNKLQALGIDRAQISLVANNADDWYGSDTTATRTDTRTETRAEAHDESHAGEGAATGAGIGAVLGGAGGLLTGLGLMAIPGVGPVVAAGWLVATGAGLVAGAAAGGAVGGMVGAMTSEGVPEERAHVYAEGVRRGGTVVSARVPDEHEAEAQAILDDEASVDVTARERVYRDEGWTRFDPDAPAYTAPEVQKERARYRA</sequence>
<organism evidence="2 3">
    <name type="scientific">Ancylobacter vacuolatus</name>
    <dbReference type="NCBI Taxonomy" id="223389"/>
    <lineage>
        <taxon>Bacteria</taxon>
        <taxon>Pseudomonadati</taxon>
        <taxon>Pseudomonadota</taxon>
        <taxon>Alphaproteobacteria</taxon>
        <taxon>Hyphomicrobiales</taxon>
        <taxon>Xanthobacteraceae</taxon>
        <taxon>Ancylobacter</taxon>
    </lineage>
</organism>
<feature type="compositionally biased region" description="Basic and acidic residues" evidence="1">
    <location>
        <begin position="51"/>
        <end position="67"/>
    </location>
</feature>
<dbReference type="RefSeq" id="WP_307060839.1">
    <property type="nucleotide sequence ID" value="NZ_JAUSUH010000005.1"/>
</dbReference>
<gene>
    <name evidence="2" type="ORF">J2S76_002575</name>
</gene>
<proteinExistence type="predicted"/>
<dbReference type="InterPro" id="IPR052948">
    <property type="entry name" value="Low_temp-induced_all0457"/>
</dbReference>
<name>A0ABU0DIJ3_9HYPH</name>
<evidence type="ECO:0000256" key="1">
    <source>
        <dbReference type="SAM" id="MobiDB-lite"/>
    </source>
</evidence>
<accession>A0ABU0DIJ3</accession>